<reference evidence="9" key="1">
    <citation type="submission" date="2020-05" db="EMBL/GenBank/DDBJ databases">
        <authorList>
            <person name="Chiriac C."/>
            <person name="Salcher M."/>
            <person name="Ghai R."/>
            <person name="Kavagutti S V."/>
        </authorList>
    </citation>
    <scope>NUCLEOTIDE SEQUENCE</scope>
</reference>
<dbReference type="InterPro" id="IPR036565">
    <property type="entry name" value="Mur-like_cat_sf"/>
</dbReference>
<comment type="subcellular location">
    <subcellularLocation>
        <location evidence="1">Cytoplasm</location>
    </subcellularLocation>
</comment>
<dbReference type="InterPro" id="IPR036615">
    <property type="entry name" value="Mur_ligase_C_dom_sf"/>
</dbReference>
<dbReference type="PANTHER" id="PTHR43692">
    <property type="entry name" value="UDP-N-ACETYLMURAMOYLALANINE--D-GLUTAMATE LIGASE"/>
    <property type="match status" value="1"/>
</dbReference>
<evidence type="ECO:0000256" key="2">
    <source>
        <dbReference type="ARBA" id="ARBA00004752"/>
    </source>
</evidence>
<evidence type="ECO:0000256" key="6">
    <source>
        <dbReference type="ARBA" id="ARBA00022840"/>
    </source>
</evidence>
<dbReference type="Gene3D" id="3.40.50.720">
    <property type="entry name" value="NAD(P)-binding Rossmann-like Domain"/>
    <property type="match status" value="1"/>
</dbReference>
<dbReference type="Pfam" id="PF08245">
    <property type="entry name" value="Mur_ligase_M"/>
    <property type="match status" value="1"/>
</dbReference>
<dbReference type="NCBIfam" id="TIGR01087">
    <property type="entry name" value="murD"/>
    <property type="match status" value="1"/>
</dbReference>
<sequence length="465" mass="49793">MAQELYKNLNGLRICVAGAGVTGLAVARSLTKRGVEVTLIDENKTSTDEFPVVHPDAITITDFDRLLISPGWKESHPVIQAARAAQVPLINEVDYAWSVKKPAQKWISLTGTNGKTSTVELTAAMLQAGGVSAVACGNVGTTVIESVESIEDYQFLVIELSSFQLHWMEDASFIAAAILNIAQDHIDWHGSFDAYAGDKISILDRATTAILNGEDGEIVTRVAHWQGQKVFFSLDTPGPGEIGIVEELLVDRAFVSNPQEAAMIAELNEVKPTVPHSVSNALAAAGLALTAGVAHEALRSAISTFTPGRHRIEKVYESDGVTWIDDSKATNPHAASASIMSALSVVWVAGGLAKGAEMGELIERIKARVRVAILIGEDRVLIADELRQRAPHIQVELIDSPAGYFKGGVDNSLMESVIRTAKAKAVSGDTVLLAPACASMDQFLSYSDRGDRFKSAVEKVVRDGK</sequence>
<dbReference type="Gene3D" id="3.90.190.20">
    <property type="entry name" value="Mur ligase, C-terminal domain"/>
    <property type="match status" value="1"/>
</dbReference>
<dbReference type="GO" id="GO:0008360">
    <property type="term" value="P:regulation of cell shape"/>
    <property type="evidence" value="ECO:0007669"/>
    <property type="project" value="InterPro"/>
</dbReference>
<evidence type="ECO:0000256" key="1">
    <source>
        <dbReference type="ARBA" id="ARBA00004496"/>
    </source>
</evidence>
<evidence type="ECO:0000256" key="5">
    <source>
        <dbReference type="ARBA" id="ARBA00022741"/>
    </source>
</evidence>
<protein>
    <submittedName>
        <fullName evidence="9">Unannotated protein</fullName>
    </submittedName>
</protein>
<dbReference type="HAMAP" id="MF_00639">
    <property type="entry name" value="MurD"/>
    <property type="match status" value="1"/>
</dbReference>
<feature type="domain" description="Mur ligase C-terminal" evidence="7">
    <location>
        <begin position="310"/>
        <end position="437"/>
    </location>
</feature>
<dbReference type="SUPFAM" id="SSF51984">
    <property type="entry name" value="MurCD N-terminal domain"/>
    <property type="match status" value="1"/>
</dbReference>
<evidence type="ECO:0000259" key="8">
    <source>
        <dbReference type="Pfam" id="PF08245"/>
    </source>
</evidence>
<keyword evidence="5" id="KW-0547">Nucleotide-binding</keyword>
<accession>A0A6J6T4Y8</accession>
<name>A0A6J6T4Y8_9ZZZZ</name>
<dbReference type="Gene3D" id="3.40.1190.10">
    <property type="entry name" value="Mur-like, catalytic domain"/>
    <property type="match status" value="1"/>
</dbReference>
<gene>
    <name evidence="9" type="ORF">UFOPK2827_00067</name>
</gene>
<organism evidence="9">
    <name type="scientific">freshwater metagenome</name>
    <dbReference type="NCBI Taxonomy" id="449393"/>
    <lineage>
        <taxon>unclassified sequences</taxon>
        <taxon>metagenomes</taxon>
        <taxon>ecological metagenomes</taxon>
    </lineage>
</organism>
<comment type="pathway">
    <text evidence="2">Cell wall biogenesis; peptidoglycan biosynthesis.</text>
</comment>
<keyword evidence="4" id="KW-0436">Ligase</keyword>
<dbReference type="GO" id="GO:0005524">
    <property type="term" value="F:ATP binding"/>
    <property type="evidence" value="ECO:0007669"/>
    <property type="project" value="UniProtKB-KW"/>
</dbReference>
<evidence type="ECO:0000256" key="4">
    <source>
        <dbReference type="ARBA" id="ARBA00022598"/>
    </source>
</evidence>
<dbReference type="UniPathway" id="UPA00219"/>
<dbReference type="InterPro" id="IPR013221">
    <property type="entry name" value="Mur_ligase_cen"/>
</dbReference>
<proteinExistence type="inferred from homology"/>
<dbReference type="AlphaFoldDB" id="A0A6J6T4Y8"/>
<dbReference type="GO" id="GO:0009252">
    <property type="term" value="P:peptidoglycan biosynthetic process"/>
    <property type="evidence" value="ECO:0007669"/>
    <property type="project" value="UniProtKB-UniPathway"/>
</dbReference>
<dbReference type="GO" id="GO:0051301">
    <property type="term" value="P:cell division"/>
    <property type="evidence" value="ECO:0007669"/>
    <property type="project" value="InterPro"/>
</dbReference>
<dbReference type="GO" id="GO:0005737">
    <property type="term" value="C:cytoplasm"/>
    <property type="evidence" value="ECO:0007669"/>
    <property type="project" value="UniProtKB-SubCell"/>
</dbReference>
<keyword evidence="6" id="KW-0067">ATP-binding</keyword>
<feature type="domain" description="Mur ligase central" evidence="8">
    <location>
        <begin position="110"/>
        <end position="287"/>
    </location>
</feature>
<dbReference type="InterPro" id="IPR004101">
    <property type="entry name" value="Mur_ligase_C"/>
</dbReference>
<evidence type="ECO:0000256" key="3">
    <source>
        <dbReference type="ARBA" id="ARBA00022490"/>
    </source>
</evidence>
<evidence type="ECO:0000259" key="7">
    <source>
        <dbReference type="Pfam" id="PF02875"/>
    </source>
</evidence>
<dbReference type="SUPFAM" id="SSF53244">
    <property type="entry name" value="MurD-like peptide ligases, peptide-binding domain"/>
    <property type="match status" value="1"/>
</dbReference>
<dbReference type="GO" id="GO:0008764">
    <property type="term" value="F:UDP-N-acetylmuramoylalanine-D-glutamate ligase activity"/>
    <property type="evidence" value="ECO:0007669"/>
    <property type="project" value="UniProtKB-EC"/>
</dbReference>
<dbReference type="PANTHER" id="PTHR43692:SF1">
    <property type="entry name" value="UDP-N-ACETYLMURAMOYLALANINE--D-GLUTAMATE LIGASE"/>
    <property type="match status" value="1"/>
</dbReference>
<dbReference type="InterPro" id="IPR005762">
    <property type="entry name" value="MurD"/>
</dbReference>
<dbReference type="Pfam" id="PF02875">
    <property type="entry name" value="Mur_ligase_C"/>
    <property type="match status" value="1"/>
</dbReference>
<dbReference type="EMBL" id="CAEZZE010000004">
    <property type="protein sequence ID" value="CAB4742221.1"/>
    <property type="molecule type" value="Genomic_DNA"/>
</dbReference>
<evidence type="ECO:0000313" key="9">
    <source>
        <dbReference type="EMBL" id="CAB4742221.1"/>
    </source>
</evidence>
<dbReference type="SUPFAM" id="SSF53623">
    <property type="entry name" value="MurD-like peptide ligases, catalytic domain"/>
    <property type="match status" value="1"/>
</dbReference>
<keyword evidence="3" id="KW-0963">Cytoplasm</keyword>
<dbReference type="Pfam" id="PF21799">
    <property type="entry name" value="MurD-like_N"/>
    <property type="match status" value="1"/>
</dbReference>